<evidence type="ECO:0000256" key="1">
    <source>
        <dbReference type="ARBA" id="ARBA00022553"/>
    </source>
</evidence>
<protein>
    <submittedName>
        <fullName evidence="9">Response regulator</fullName>
    </submittedName>
</protein>
<dbReference type="Gene3D" id="1.25.40.10">
    <property type="entry name" value="Tetratricopeptide repeat domain"/>
    <property type="match status" value="2"/>
</dbReference>
<accession>A0ABW2R2J4</accession>
<dbReference type="SMART" id="SM00028">
    <property type="entry name" value="TPR"/>
    <property type="match status" value="4"/>
</dbReference>
<dbReference type="InterPro" id="IPR011990">
    <property type="entry name" value="TPR-like_helical_dom_sf"/>
</dbReference>
<keyword evidence="3" id="KW-0805">Transcription regulation</keyword>
<dbReference type="EMBL" id="JBHTBQ010000035">
    <property type="protein sequence ID" value="MFC7421469.1"/>
    <property type="molecule type" value="Genomic_DNA"/>
</dbReference>
<dbReference type="PROSITE" id="PS50110">
    <property type="entry name" value="RESPONSE_REGULATORY"/>
    <property type="match status" value="1"/>
</dbReference>
<gene>
    <name evidence="9" type="ORF">ACFQNF_16525</name>
</gene>
<dbReference type="Pfam" id="PF00072">
    <property type="entry name" value="Response_reg"/>
    <property type="match status" value="1"/>
</dbReference>
<dbReference type="SUPFAM" id="SSF52172">
    <property type="entry name" value="CheY-like"/>
    <property type="match status" value="1"/>
</dbReference>
<evidence type="ECO:0000256" key="5">
    <source>
        <dbReference type="ARBA" id="ARBA00023163"/>
    </source>
</evidence>
<dbReference type="InterPro" id="IPR039420">
    <property type="entry name" value="WalR-like"/>
</dbReference>
<name>A0ABW2R2J4_9NEIS</name>
<dbReference type="InterPro" id="IPR001789">
    <property type="entry name" value="Sig_transdc_resp-reg_receiver"/>
</dbReference>
<dbReference type="InterPro" id="IPR019734">
    <property type="entry name" value="TPR_rpt"/>
</dbReference>
<proteinExistence type="predicted"/>
<evidence type="ECO:0000313" key="10">
    <source>
        <dbReference type="Proteomes" id="UP001596473"/>
    </source>
</evidence>
<dbReference type="Pfam" id="PF13181">
    <property type="entry name" value="TPR_8"/>
    <property type="match status" value="1"/>
</dbReference>
<evidence type="ECO:0000313" key="9">
    <source>
        <dbReference type="EMBL" id="MFC7421469.1"/>
    </source>
</evidence>
<evidence type="ECO:0000259" key="8">
    <source>
        <dbReference type="PROSITE" id="PS50110"/>
    </source>
</evidence>
<dbReference type="InterPro" id="IPR011006">
    <property type="entry name" value="CheY-like_superfamily"/>
</dbReference>
<keyword evidence="1 6" id="KW-0597">Phosphoprotein</keyword>
<keyword evidence="2" id="KW-0902">Two-component regulatory system</keyword>
<dbReference type="PROSITE" id="PS50293">
    <property type="entry name" value="TPR_REGION"/>
    <property type="match status" value="1"/>
</dbReference>
<dbReference type="PANTHER" id="PTHR48111:SF1">
    <property type="entry name" value="TWO-COMPONENT RESPONSE REGULATOR ORR33"/>
    <property type="match status" value="1"/>
</dbReference>
<evidence type="ECO:0000256" key="4">
    <source>
        <dbReference type="ARBA" id="ARBA00023125"/>
    </source>
</evidence>
<dbReference type="CDD" id="cd17589">
    <property type="entry name" value="REC_TPR"/>
    <property type="match status" value="1"/>
</dbReference>
<keyword evidence="4" id="KW-0238">DNA-binding</keyword>
<keyword evidence="7" id="KW-0802">TPR repeat</keyword>
<feature type="repeat" description="TPR" evidence="7">
    <location>
        <begin position="233"/>
        <end position="266"/>
    </location>
</feature>
<dbReference type="SUPFAM" id="SSF48452">
    <property type="entry name" value="TPR-like"/>
    <property type="match status" value="1"/>
</dbReference>
<reference evidence="10" key="1">
    <citation type="journal article" date="2019" name="Int. J. Syst. Evol. Microbiol.">
        <title>The Global Catalogue of Microorganisms (GCM) 10K type strain sequencing project: providing services to taxonomists for standard genome sequencing and annotation.</title>
        <authorList>
            <consortium name="The Broad Institute Genomics Platform"/>
            <consortium name="The Broad Institute Genome Sequencing Center for Infectious Disease"/>
            <person name="Wu L."/>
            <person name="Ma J."/>
        </authorList>
    </citation>
    <scope>NUCLEOTIDE SEQUENCE [LARGE SCALE GENOMIC DNA]</scope>
    <source>
        <strain evidence="10">CCUG 62945</strain>
    </source>
</reference>
<dbReference type="Pfam" id="PF13432">
    <property type="entry name" value="TPR_16"/>
    <property type="match status" value="1"/>
</dbReference>
<feature type="domain" description="Response regulatory" evidence="8">
    <location>
        <begin position="9"/>
        <end position="128"/>
    </location>
</feature>
<evidence type="ECO:0000256" key="2">
    <source>
        <dbReference type="ARBA" id="ARBA00023012"/>
    </source>
</evidence>
<evidence type="ECO:0000256" key="7">
    <source>
        <dbReference type="PROSITE-ProRule" id="PRU00339"/>
    </source>
</evidence>
<dbReference type="PANTHER" id="PTHR48111">
    <property type="entry name" value="REGULATOR OF RPOS"/>
    <property type="match status" value="1"/>
</dbReference>
<sequence length="552" mass="60780">MTDLINNARALIADDAPTVRQSLRMTLAQVGITRVDTSSSIGETRRRLRNAEYDVILCDYDFGEGMNGQELLEEIRRNGELPLSTVWFMITAEASYEKVVAVAEVGPDDYLIKPFSGSQLIDRLSVAWKKKKALQLIYDCIAQDNAQGAIEAARGLLAKPDVPYKSDLLRLLSTLLLESNQLEEARALFEEILASRLVPWAKLGLAKVYNKQGNKTKADQLLQSSIVQHSQYVDAYEELANMYMNEGRLDEAMVVFDKCLTITPNNINRLQKAGNLANMLGDSAKAKQLLSRAVNCGGNSSLLSSNTVLQLALAAKQEGDLGDAEKYLKMVQELARKDDIIQNRISAQLAAAIYSGKSDELAHIEASMTQDDFTMELAISFIMTANLISPPCNDQETPNPSAAPYRWLAILAKRFVTTKNMSGILESTANQRPVWRQFIQQTGQEITDINNNGVQLMLKSRLEEAVALLVPEAQSTRNSRLTLSAAHASIKYLKAGIEDNPIRLSLLNTASDLISRLQGNIDESILLSLKNDLDELIAPPSVTPTPPSSLPA</sequence>
<dbReference type="PROSITE" id="PS50005">
    <property type="entry name" value="TPR"/>
    <property type="match status" value="1"/>
</dbReference>
<feature type="modified residue" description="4-aspartylphosphate" evidence="6">
    <location>
        <position position="59"/>
    </location>
</feature>
<organism evidence="9 10">
    <name type="scientific">Iodobacter arcticus</name>
    <dbReference type="NCBI Taxonomy" id="590593"/>
    <lineage>
        <taxon>Bacteria</taxon>
        <taxon>Pseudomonadati</taxon>
        <taxon>Pseudomonadota</taxon>
        <taxon>Betaproteobacteria</taxon>
        <taxon>Neisseriales</taxon>
        <taxon>Chitinibacteraceae</taxon>
        <taxon>Iodobacter</taxon>
    </lineage>
</organism>
<dbReference type="RefSeq" id="WP_380189026.1">
    <property type="nucleotide sequence ID" value="NZ_JBHTBQ010000035.1"/>
</dbReference>
<dbReference type="Proteomes" id="UP001596473">
    <property type="component" value="Unassembled WGS sequence"/>
</dbReference>
<dbReference type="Gene3D" id="3.40.50.2300">
    <property type="match status" value="1"/>
</dbReference>
<evidence type="ECO:0000256" key="3">
    <source>
        <dbReference type="ARBA" id="ARBA00023015"/>
    </source>
</evidence>
<evidence type="ECO:0000256" key="6">
    <source>
        <dbReference type="PROSITE-ProRule" id="PRU00169"/>
    </source>
</evidence>
<keyword evidence="5" id="KW-0804">Transcription</keyword>
<comment type="caution">
    <text evidence="9">The sequence shown here is derived from an EMBL/GenBank/DDBJ whole genome shotgun (WGS) entry which is preliminary data.</text>
</comment>
<keyword evidence="10" id="KW-1185">Reference proteome</keyword>
<dbReference type="SMART" id="SM00448">
    <property type="entry name" value="REC"/>
    <property type="match status" value="1"/>
</dbReference>